<dbReference type="EMBL" id="NNAY01000163">
    <property type="protein sequence ID" value="OXU30411.1"/>
    <property type="molecule type" value="Genomic_DNA"/>
</dbReference>
<comment type="caution">
    <text evidence="1">The sequence shown here is derived from an EMBL/GenBank/DDBJ whole genome shotgun (WGS) entry which is preliminary data.</text>
</comment>
<keyword evidence="2" id="KW-1185">Reference proteome</keyword>
<accession>A0A232FI39</accession>
<dbReference type="OrthoDB" id="6617263at2759"/>
<name>A0A232FI39_9HYME</name>
<organism evidence="1 2">
    <name type="scientific">Trichomalopsis sarcophagae</name>
    <dbReference type="NCBI Taxonomy" id="543379"/>
    <lineage>
        <taxon>Eukaryota</taxon>
        <taxon>Metazoa</taxon>
        <taxon>Ecdysozoa</taxon>
        <taxon>Arthropoda</taxon>
        <taxon>Hexapoda</taxon>
        <taxon>Insecta</taxon>
        <taxon>Pterygota</taxon>
        <taxon>Neoptera</taxon>
        <taxon>Endopterygota</taxon>
        <taxon>Hymenoptera</taxon>
        <taxon>Apocrita</taxon>
        <taxon>Proctotrupomorpha</taxon>
        <taxon>Chalcidoidea</taxon>
        <taxon>Pteromalidae</taxon>
        <taxon>Pteromalinae</taxon>
        <taxon>Trichomalopsis</taxon>
    </lineage>
</organism>
<proteinExistence type="predicted"/>
<sequence length="1223" mass="142801">MNVSPYLSAIQSLNGEIPGEKYKDLHTIAAQIIKNDREKSAFLDSGYTNRIRSALLPHLRILVGNKLKLVDVVVEALKSDDVLVIKQALGAKWFFDAKNEHISVDYFVKNILSYISLRTRLELTKTLAHYLVGHDKKADEFFEKFSDLYGTERTLPLLVACSEEYIFDAILKRKIVLPPRILSVLYRRYPQLVIRYLQLGNDINKHNKEERKLHKIDLNQYASFLPALVKNHTQEFVELYECLPSRGRNVIRLGSTRAEFFLKNGTELLIKKPKRLLELLPLKLVSNKLSTQQFETMFENLFPKYQADFVVHYLISKLCYYPQEKKFNLLEEKYKLLYGKSILDNRDFYFESWLFKLLPTEKKEAYAKRMLRTLVGTNKFLDKQEYLPPSESIPLLKERISKASLNERMVLIQYMINSCSLYDSKDDLLEVLQYYNTRHKNERSEVLYVMLNTLVEQIDIKTLQKEHWRILWEIIQRAYVKGELFTDKSILMYKQLFNGALHHFLKQCKVEETKDEAKLVLDKLVGIVLDCNLEHQMSLEFIKDCAPELKRECLQKFLTAVPLKYPETHEVWNKSDNKLKFVPYLVRSIHEFNVKNLYTVETKKKTRSKSGATITDSEGNEIKQSKLMLRDYPWLLKLSVDLIKDSQKCNVHKTRILYAYHRRTLRQHDRELYQSIIDSDPELINDIESFDAMHVLKHAHGKVLSKWKLYLDACREKLHLNNKAVIYFVTTTKWHQKLPIEFVQQCLLDIKEKGSTLMLGILLEGNAFGKIVQPYLPKDEDIDVDEDDAKETYEIISSLPKAMNLSNPPVSFEVISAFCQGDYVTLATHTLTSVAQRVPVDRVRTFANQLVDKPISVRKLSIRLVFQVSSKTESREFLARIWSTEKNTSIREVLAKMIFDVFVQTPNDETWQLINVCINGLTRDDQAVFGVLNVICAVDKQYICKYIQAYLKKIDSFGKDDINYGVKSKLICHLVDQISVNILHFLTEELITDLMKRDLFDYSHEFILEVYLFSKPSIFNKRLNTLMEIIGTKLKDYGKSNSEPFLSRLGSNSIRTFFKKVFEKAFKRDKEEMLTKLINASLNLISTKLKPWQDMFIFIYGNLANDYVEAPTLEDFGAKLAITVARLVKEFGSDMILNIISEILKDKLCYRHVSRAESMNRMFTVIENLTEGNPRLGALVGINMLKRWELDNYDERYDVLVEKWEAIDDPMVRATLYNFQNIF</sequence>
<dbReference type="AlphaFoldDB" id="A0A232FI39"/>
<reference evidence="1 2" key="1">
    <citation type="journal article" date="2017" name="Curr. Biol.">
        <title>The Evolution of Venom by Co-option of Single-Copy Genes.</title>
        <authorList>
            <person name="Martinson E.O."/>
            <person name="Mrinalini"/>
            <person name="Kelkar Y.D."/>
            <person name="Chang C.H."/>
            <person name="Werren J.H."/>
        </authorList>
    </citation>
    <scope>NUCLEOTIDE SEQUENCE [LARGE SCALE GENOMIC DNA]</scope>
    <source>
        <strain evidence="1 2">Alberta</strain>
        <tissue evidence="1">Whole body</tissue>
    </source>
</reference>
<evidence type="ECO:0000313" key="1">
    <source>
        <dbReference type="EMBL" id="OXU30411.1"/>
    </source>
</evidence>
<evidence type="ECO:0000313" key="2">
    <source>
        <dbReference type="Proteomes" id="UP000215335"/>
    </source>
</evidence>
<gene>
    <name evidence="1" type="ORF">TSAR_001876</name>
</gene>
<protein>
    <submittedName>
        <fullName evidence="1">Uncharacterized protein</fullName>
    </submittedName>
</protein>
<dbReference type="Proteomes" id="UP000215335">
    <property type="component" value="Unassembled WGS sequence"/>
</dbReference>